<organism evidence="4 5">
    <name type="scientific">Massilia violaceinigra</name>
    <dbReference type="NCBI Taxonomy" id="2045208"/>
    <lineage>
        <taxon>Bacteria</taxon>
        <taxon>Pseudomonadati</taxon>
        <taxon>Pseudomonadota</taxon>
        <taxon>Betaproteobacteria</taxon>
        <taxon>Burkholderiales</taxon>
        <taxon>Oxalobacteraceae</taxon>
        <taxon>Telluria group</taxon>
        <taxon>Massilia</taxon>
    </lineage>
</organism>
<dbReference type="OrthoDB" id="8907582at2"/>
<dbReference type="InterPro" id="IPR001789">
    <property type="entry name" value="Sig_transdc_resp-reg_receiver"/>
</dbReference>
<dbReference type="PANTHER" id="PTHR44591:SF3">
    <property type="entry name" value="RESPONSE REGULATORY DOMAIN-CONTAINING PROTEIN"/>
    <property type="match status" value="1"/>
</dbReference>
<evidence type="ECO:0000259" key="3">
    <source>
        <dbReference type="PROSITE" id="PS50110"/>
    </source>
</evidence>
<dbReference type="EMBL" id="CP024608">
    <property type="protein sequence ID" value="ATQ73130.1"/>
    <property type="molecule type" value="Genomic_DNA"/>
</dbReference>
<dbReference type="AlphaFoldDB" id="A0A2D2DDR5"/>
<dbReference type="Proteomes" id="UP000229897">
    <property type="component" value="Chromosome"/>
</dbReference>
<protein>
    <recommendedName>
        <fullName evidence="3">Response regulatory domain-containing protein</fullName>
    </recommendedName>
</protein>
<keyword evidence="5" id="KW-1185">Reference proteome</keyword>
<dbReference type="Pfam" id="PF00072">
    <property type="entry name" value="Response_reg"/>
    <property type="match status" value="1"/>
</dbReference>
<dbReference type="GO" id="GO:0000160">
    <property type="term" value="P:phosphorelay signal transduction system"/>
    <property type="evidence" value="ECO:0007669"/>
    <property type="project" value="InterPro"/>
</dbReference>
<proteinExistence type="predicted"/>
<dbReference type="RefSeq" id="WP_099872750.1">
    <property type="nucleotide sequence ID" value="NZ_CP024608.1"/>
</dbReference>
<evidence type="ECO:0000256" key="2">
    <source>
        <dbReference type="PROSITE-ProRule" id="PRU00169"/>
    </source>
</evidence>
<dbReference type="PROSITE" id="PS50110">
    <property type="entry name" value="RESPONSE_REGULATORY"/>
    <property type="match status" value="1"/>
</dbReference>
<keyword evidence="1 2" id="KW-0597">Phosphoprotein</keyword>
<dbReference type="InterPro" id="IPR050595">
    <property type="entry name" value="Bact_response_regulator"/>
</dbReference>
<dbReference type="PANTHER" id="PTHR44591">
    <property type="entry name" value="STRESS RESPONSE REGULATOR PROTEIN 1"/>
    <property type="match status" value="1"/>
</dbReference>
<evidence type="ECO:0000313" key="4">
    <source>
        <dbReference type="EMBL" id="ATQ73130.1"/>
    </source>
</evidence>
<sequence>MDTSTIYSKTSKGMTELKNGCKNLARDPARVLSMINGRSSVHDFLALGGMSIDKLVSELDALTKQGLVRVFAGAQQSLPAAQAQAAMHDDGFDFSETLPTLDVTELTPQESVEAWAQARRGATELKNTGFYSYGNKAQLGASKHALTALVVEDDEELSELLVVLLSEKGFTVHAAGNMNDALAVVQTAMAPDLVLLDIVLPGLPGKDGFDLLAAIRRNEGWSKAPVVMVTSEVSDDQVMKGLKAGADGYIFKPFKWETLYSCIQSVVGI</sequence>
<reference evidence="4" key="1">
    <citation type="submission" date="2017-10" db="EMBL/GenBank/DDBJ databases">
        <title>Massilia psychrophilum sp. nov., a novel purple-pigmented bacterium isolated from Tianshan glacier, Xinjiang Municipality, China.</title>
        <authorList>
            <person name="Wang H."/>
        </authorList>
    </citation>
    <scope>NUCLEOTIDE SEQUENCE [LARGE SCALE GENOMIC DNA]</scope>
    <source>
        <strain evidence="4">B2</strain>
    </source>
</reference>
<dbReference type="SUPFAM" id="SSF52172">
    <property type="entry name" value="CheY-like"/>
    <property type="match status" value="1"/>
</dbReference>
<dbReference type="KEGG" id="mass:CR152_00355"/>
<dbReference type="SMART" id="SM00448">
    <property type="entry name" value="REC"/>
    <property type="match status" value="1"/>
</dbReference>
<evidence type="ECO:0000313" key="5">
    <source>
        <dbReference type="Proteomes" id="UP000229897"/>
    </source>
</evidence>
<name>A0A2D2DDR5_9BURK</name>
<dbReference type="InterPro" id="IPR011006">
    <property type="entry name" value="CheY-like_superfamily"/>
</dbReference>
<dbReference type="CDD" id="cd00156">
    <property type="entry name" value="REC"/>
    <property type="match status" value="1"/>
</dbReference>
<feature type="modified residue" description="4-aspartylphosphate" evidence="2">
    <location>
        <position position="197"/>
    </location>
</feature>
<gene>
    <name evidence="4" type="ORF">CR152_00355</name>
</gene>
<evidence type="ECO:0000256" key="1">
    <source>
        <dbReference type="ARBA" id="ARBA00022553"/>
    </source>
</evidence>
<dbReference type="Gene3D" id="3.40.50.2300">
    <property type="match status" value="1"/>
</dbReference>
<feature type="domain" description="Response regulatory" evidence="3">
    <location>
        <begin position="147"/>
        <end position="267"/>
    </location>
</feature>
<accession>A0A2D2DDR5</accession>